<keyword evidence="4" id="KW-1185">Reference proteome</keyword>
<dbReference type="Gene3D" id="1.10.510.10">
    <property type="entry name" value="Transferase(Phosphotransferase) domain 1"/>
    <property type="match status" value="2"/>
</dbReference>
<feature type="region of interest" description="Disordered" evidence="1">
    <location>
        <begin position="771"/>
        <end position="825"/>
    </location>
</feature>
<feature type="domain" description="Protein kinase" evidence="2">
    <location>
        <begin position="179"/>
        <end position="444"/>
    </location>
</feature>
<reference evidence="3 4" key="1">
    <citation type="submission" date="2015-04" db="EMBL/GenBank/DDBJ databases">
        <title>Complete genome sequence of Schizopora paradoxa KUC8140, a cosmopolitan wood degrader in East Asia.</title>
        <authorList>
            <consortium name="DOE Joint Genome Institute"/>
            <person name="Min B."/>
            <person name="Park H."/>
            <person name="Jang Y."/>
            <person name="Kim J.-J."/>
            <person name="Kim K.H."/>
            <person name="Pangilinan J."/>
            <person name="Lipzen A."/>
            <person name="Riley R."/>
            <person name="Grigoriev I.V."/>
            <person name="Spatafora J.W."/>
            <person name="Choi I.-G."/>
        </authorList>
    </citation>
    <scope>NUCLEOTIDE SEQUENCE [LARGE SCALE GENOMIC DNA]</scope>
    <source>
        <strain evidence="3 4">KUC8140</strain>
    </source>
</reference>
<gene>
    <name evidence="3" type="ORF">SCHPADRAFT_942404</name>
</gene>
<dbReference type="Pfam" id="PF07714">
    <property type="entry name" value="PK_Tyr_Ser-Thr"/>
    <property type="match status" value="2"/>
</dbReference>
<keyword evidence="3" id="KW-0418">Kinase</keyword>
<dbReference type="Proteomes" id="UP000053477">
    <property type="component" value="Unassembled WGS sequence"/>
</dbReference>
<organism evidence="3 4">
    <name type="scientific">Schizopora paradoxa</name>
    <dbReference type="NCBI Taxonomy" id="27342"/>
    <lineage>
        <taxon>Eukaryota</taxon>
        <taxon>Fungi</taxon>
        <taxon>Dikarya</taxon>
        <taxon>Basidiomycota</taxon>
        <taxon>Agaricomycotina</taxon>
        <taxon>Agaricomycetes</taxon>
        <taxon>Hymenochaetales</taxon>
        <taxon>Schizoporaceae</taxon>
        <taxon>Schizopora</taxon>
    </lineage>
</organism>
<sequence length="825" mass="93277">MEGVGRLGWEPGLIKSSMDVLIKFLLRIQEKFKAFFLSDTFASQKMFEKDILPVISWFKTSLDYMTEEFQVRALRHLLAVSKRSDATQHRDLEKAAYEFVRYKYSFGSDSLQVSELGPGSNGQRGIEGDKLSYNVPAVDLGLISRRREEIREKIFIDELAINGLPAGILLQHDLLRFGTMEPEPVTDSTFYDIYRGTYLAQTVAIKKTKAYTGFDGSESVKHFVKEAKIWRSACEVDPTEEFILKLIGVSFLDVSFIMVSRWMRNRDLLTYIRKHGERVDRGRMVQRIAKALGILHDRTAPIAHGHLKAENGDPLLGDFGLSTSLEDVDKQSVVDLEGRGARSFRWFAPEILVGDAQISTRSDIYAFAMTVLEIMTGEAPFNHIKMDTEVPLAISKGGRPNRPENDLARGLDDHLWELVERCWAQNPDDRPNIFDVNNELDQWGRAKRNSDDLGKGISANSPLIDALKSSSSSSRRVSLGLLQTEELPVCGETSHIFDIYRGYYLSQLVAIKSTKPLVCSEWNEKDEERIHEAARHWIVSCEEDPQEEYFLPFLGVALSRETMSIKILSRWMKNRDLLTYISEQECLGLDAKRITRRIAKCLEILHKRNPPTIHGRLRASNIIVNDNGDPLLGGFELSEVINSVIVPNKVEAQEIDSLRWLAPEFHDLEDDDEPTLTTQSDIYALAMSIFEIMAGKQPFQDVRKSRKISNLVMNGGRPQRPKEQAAIDRGLDDDLWDLLSRCWAQEPSDRPDIFEVNKELDEMWPDIKISEEAPQSIDETPVETSLEVSAEATVEPAANVPVEAPAEAPVEASVEVSTETAEPST</sequence>
<keyword evidence="3" id="KW-0808">Transferase</keyword>
<dbReference type="PANTHER" id="PTHR44329">
    <property type="entry name" value="SERINE/THREONINE-PROTEIN KINASE TNNI3K-RELATED"/>
    <property type="match status" value="1"/>
</dbReference>
<dbReference type="OrthoDB" id="5966500at2759"/>
<accession>A0A0H2RHE7</accession>
<name>A0A0H2RHE7_9AGAM</name>
<protein>
    <submittedName>
        <fullName evidence="3">Kinase-like protein</fullName>
    </submittedName>
</protein>
<evidence type="ECO:0000259" key="2">
    <source>
        <dbReference type="PROSITE" id="PS50011"/>
    </source>
</evidence>
<dbReference type="InParanoid" id="A0A0H2RHE7"/>
<evidence type="ECO:0000313" key="4">
    <source>
        <dbReference type="Proteomes" id="UP000053477"/>
    </source>
</evidence>
<dbReference type="InterPro" id="IPR001245">
    <property type="entry name" value="Ser-Thr/Tyr_kinase_cat_dom"/>
</dbReference>
<dbReference type="InterPro" id="IPR051681">
    <property type="entry name" value="Ser/Thr_Kinases-Pseudokinases"/>
</dbReference>
<dbReference type="PROSITE" id="PS50011">
    <property type="entry name" value="PROTEIN_KINASE_DOM"/>
    <property type="match status" value="2"/>
</dbReference>
<dbReference type="GO" id="GO:0004674">
    <property type="term" value="F:protein serine/threonine kinase activity"/>
    <property type="evidence" value="ECO:0007669"/>
    <property type="project" value="TreeGrafter"/>
</dbReference>
<proteinExistence type="predicted"/>
<dbReference type="PANTHER" id="PTHR44329:SF214">
    <property type="entry name" value="PROTEIN KINASE DOMAIN-CONTAINING PROTEIN"/>
    <property type="match status" value="1"/>
</dbReference>
<evidence type="ECO:0000256" key="1">
    <source>
        <dbReference type="SAM" id="MobiDB-lite"/>
    </source>
</evidence>
<feature type="compositionally biased region" description="Low complexity" evidence="1">
    <location>
        <begin position="790"/>
        <end position="825"/>
    </location>
</feature>
<dbReference type="InterPro" id="IPR000719">
    <property type="entry name" value="Prot_kinase_dom"/>
</dbReference>
<feature type="domain" description="Protein kinase" evidence="2">
    <location>
        <begin position="482"/>
        <end position="765"/>
    </location>
</feature>
<dbReference type="InterPro" id="IPR011009">
    <property type="entry name" value="Kinase-like_dom_sf"/>
</dbReference>
<dbReference type="AlphaFoldDB" id="A0A0H2RHE7"/>
<evidence type="ECO:0000313" key="3">
    <source>
        <dbReference type="EMBL" id="KLO11007.1"/>
    </source>
</evidence>
<dbReference type="EMBL" id="KQ086011">
    <property type="protein sequence ID" value="KLO11007.1"/>
    <property type="molecule type" value="Genomic_DNA"/>
</dbReference>
<dbReference type="SUPFAM" id="SSF56112">
    <property type="entry name" value="Protein kinase-like (PK-like)"/>
    <property type="match status" value="2"/>
</dbReference>
<dbReference type="GO" id="GO:0005524">
    <property type="term" value="F:ATP binding"/>
    <property type="evidence" value="ECO:0007669"/>
    <property type="project" value="InterPro"/>
</dbReference>